<sequence>MCAEKKETRKSGDALTQAIYQAAVAILNESGYEKVTFASVARRAKTGRTVLYRRFESPFALLYQAVQYFSDAKHESAIEDADFSQHNLRDNLLAVLQRFRVSSQFFGRNQQFLKAFLIELGKDSPQVKAIMAELRRQDLFLMDRLLSQAQLKGEIQHAVTDYVKLLPFQLILYQAMIEAKEITDDVAAEIVDTVVLPAIMAQQ</sequence>
<reference evidence="4 5" key="1">
    <citation type="journal article" date="2015" name="Genome Announc.">
        <title>Expanding the biotechnology potential of lactobacilli through comparative genomics of 213 strains and associated genera.</title>
        <authorList>
            <person name="Sun Z."/>
            <person name="Harris H.M."/>
            <person name="McCann A."/>
            <person name="Guo C."/>
            <person name="Argimon S."/>
            <person name="Zhang W."/>
            <person name="Yang X."/>
            <person name="Jeffery I.B."/>
            <person name="Cooney J.C."/>
            <person name="Kagawa T.F."/>
            <person name="Liu W."/>
            <person name="Song Y."/>
            <person name="Salvetti E."/>
            <person name="Wrobel A."/>
            <person name="Rasinkangas P."/>
            <person name="Parkhill J."/>
            <person name="Rea M.C."/>
            <person name="O'Sullivan O."/>
            <person name="Ritari J."/>
            <person name="Douillard F.P."/>
            <person name="Paul Ross R."/>
            <person name="Yang R."/>
            <person name="Briner A.E."/>
            <person name="Felis G.E."/>
            <person name="de Vos W.M."/>
            <person name="Barrangou R."/>
            <person name="Klaenhammer T.R."/>
            <person name="Caufield P.W."/>
            <person name="Cui Y."/>
            <person name="Zhang H."/>
            <person name="O'Toole P.W."/>
        </authorList>
    </citation>
    <scope>NUCLEOTIDE SEQUENCE [LARGE SCALE GENOMIC DNA]</scope>
    <source>
        <strain evidence="4 5">DSM 18527</strain>
    </source>
</reference>
<dbReference type="Gene3D" id="1.10.357.10">
    <property type="entry name" value="Tetracycline Repressor, domain 2"/>
    <property type="match status" value="1"/>
</dbReference>
<organism evidence="4 5">
    <name type="scientific">Agrilactobacillus composti DSM 18527 = JCM 14202</name>
    <dbReference type="NCBI Taxonomy" id="1423734"/>
    <lineage>
        <taxon>Bacteria</taxon>
        <taxon>Bacillati</taxon>
        <taxon>Bacillota</taxon>
        <taxon>Bacilli</taxon>
        <taxon>Lactobacillales</taxon>
        <taxon>Lactobacillaceae</taxon>
        <taxon>Agrilactobacillus</taxon>
    </lineage>
</organism>
<dbReference type="Proteomes" id="UP000051236">
    <property type="component" value="Unassembled WGS sequence"/>
</dbReference>
<dbReference type="RefSeq" id="WP_035452905.1">
    <property type="nucleotide sequence ID" value="NZ_AZGA01000005.1"/>
</dbReference>
<dbReference type="OrthoDB" id="9796019at2"/>
<dbReference type="InterPro" id="IPR009057">
    <property type="entry name" value="Homeodomain-like_sf"/>
</dbReference>
<gene>
    <name evidence="4" type="ORF">FC83_GL003035</name>
</gene>
<dbReference type="EMBL" id="AZGA01000005">
    <property type="protein sequence ID" value="KRM36282.1"/>
    <property type="molecule type" value="Genomic_DNA"/>
</dbReference>
<name>X0QN55_9LACO</name>
<dbReference type="SUPFAM" id="SSF46689">
    <property type="entry name" value="Homeodomain-like"/>
    <property type="match status" value="1"/>
</dbReference>
<keyword evidence="1 2" id="KW-0238">DNA-binding</keyword>
<accession>X0QN55</accession>
<dbReference type="Gene3D" id="1.10.10.60">
    <property type="entry name" value="Homeodomain-like"/>
    <property type="match status" value="1"/>
</dbReference>
<proteinExistence type="predicted"/>
<dbReference type="STRING" id="1423734.FC83_GL003035"/>
<feature type="domain" description="HTH tetR-type" evidence="3">
    <location>
        <begin position="13"/>
        <end position="73"/>
    </location>
</feature>
<comment type="caution">
    <text evidence="4">The sequence shown here is derived from an EMBL/GenBank/DDBJ whole genome shotgun (WGS) entry which is preliminary data.</text>
</comment>
<protein>
    <recommendedName>
        <fullName evidence="3">HTH tetR-type domain-containing protein</fullName>
    </recommendedName>
</protein>
<dbReference type="InterPro" id="IPR001647">
    <property type="entry name" value="HTH_TetR"/>
</dbReference>
<evidence type="ECO:0000313" key="4">
    <source>
        <dbReference type="EMBL" id="KRM36282.1"/>
    </source>
</evidence>
<dbReference type="InterPro" id="IPR036271">
    <property type="entry name" value="Tet_transcr_reg_TetR-rel_C_sf"/>
</dbReference>
<evidence type="ECO:0000259" key="3">
    <source>
        <dbReference type="PROSITE" id="PS50977"/>
    </source>
</evidence>
<dbReference type="PROSITE" id="PS50977">
    <property type="entry name" value="HTH_TETR_2"/>
    <property type="match status" value="1"/>
</dbReference>
<dbReference type="SUPFAM" id="SSF48498">
    <property type="entry name" value="Tetracyclin repressor-like, C-terminal domain"/>
    <property type="match status" value="1"/>
</dbReference>
<dbReference type="GO" id="GO:0003677">
    <property type="term" value="F:DNA binding"/>
    <property type="evidence" value="ECO:0007669"/>
    <property type="project" value="UniProtKB-UniRule"/>
</dbReference>
<dbReference type="eggNOG" id="COG1309">
    <property type="taxonomic scope" value="Bacteria"/>
</dbReference>
<evidence type="ECO:0000313" key="5">
    <source>
        <dbReference type="Proteomes" id="UP000051236"/>
    </source>
</evidence>
<dbReference type="Pfam" id="PF00440">
    <property type="entry name" value="TetR_N"/>
    <property type="match status" value="1"/>
</dbReference>
<feature type="DNA-binding region" description="H-T-H motif" evidence="2">
    <location>
        <begin position="36"/>
        <end position="55"/>
    </location>
</feature>
<dbReference type="AlphaFoldDB" id="X0QN55"/>
<dbReference type="PATRIC" id="fig|1423734.3.peg.3085"/>
<evidence type="ECO:0000256" key="1">
    <source>
        <dbReference type="ARBA" id="ARBA00023125"/>
    </source>
</evidence>
<keyword evidence="5" id="KW-1185">Reference proteome</keyword>
<evidence type="ECO:0000256" key="2">
    <source>
        <dbReference type="PROSITE-ProRule" id="PRU00335"/>
    </source>
</evidence>